<organism evidence="2 3">
    <name type="scientific">Brachionus calyciflorus</name>
    <dbReference type="NCBI Taxonomy" id="104777"/>
    <lineage>
        <taxon>Eukaryota</taxon>
        <taxon>Metazoa</taxon>
        <taxon>Spiralia</taxon>
        <taxon>Gnathifera</taxon>
        <taxon>Rotifera</taxon>
        <taxon>Eurotatoria</taxon>
        <taxon>Monogononta</taxon>
        <taxon>Pseudotrocha</taxon>
        <taxon>Ploima</taxon>
        <taxon>Brachionidae</taxon>
        <taxon>Brachionus</taxon>
    </lineage>
</organism>
<proteinExistence type="predicted"/>
<reference evidence="2" key="1">
    <citation type="submission" date="2021-02" db="EMBL/GenBank/DDBJ databases">
        <authorList>
            <person name="Nowell W R."/>
        </authorList>
    </citation>
    <scope>NUCLEOTIDE SEQUENCE</scope>
    <source>
        <strain evidence="2">Ploen Becks lab</strain>
    </source>
</reference>
<accession>A0A814LY69</accession>
<evidence type="ECO:0000256" key="1">
    <source>
        <dbReference type="SAM" id="MobiDB-lite"/>
    </source>
</evidence>
<sequence length="365" mass="42682">MDVQLMQAFDAENDEHRCRRWEEWTTTLEHLMAIKEVSDEKLKKIIYFILLSKNNSRLSSYHFREIFQHQGEPFEDLVKRLKEKAKSFKLRRRALEAEKDLTLEELIKFCKLEESVNGQLKEYNKFNNNGLERYEIDKVNEIGSSRGSNGDKFKDNSNSSGRKNSKSFNSAEHERIKDYRPRSSVCPAKGQKCRKCNGFDHFERCCYKMKNGKVNKIEEESESDLDNFSNIWRVRVKNMFQNVKDWFMPVVMLWLSGISMGFNIDTGAQVNIMDKDSFKRLKFKPKLYKLETKLFGYGQSDCISTLGKFLTRVKYKEQYKVVGFIVTCGSYGNLLSYKTSVELGIMSKINSINSVLKDSKSDQII</sequence>
<dbReference type="OrthoDB" id="10067350at2759"/>
<evidence type="ECO:0000313" key="3">
    <source>
        <dbReference type="Proteomes" id="UP000663879"/>
    </source>
</evidence>
<evidence type="ECO:0000313" key="2">
    <source>
        <dbReference type="EMBL" id="CAF1071996.1"/>
    </source>
</evidence>
<dbReference type="SUPFAM" id="SSF50630">
    <property type="entry name" value="Acid proteases"/>
    <property type="match status" value="1"/>
</dbReference>
<gene>
    <name evidence="2" type="ORF">OXX778_LOCUS19774</name>
</gene>
<dbReference type="Proteomes" id="UP000663879">
    <property type="component" value="Unassembled WGS sequence"/>
</dbReference>
<name>A0A814LY69_9BILA</name>
<feature type="compositionally biased region" description="Low complexity" evidence="1">
    <location>
        <begin position="156"/>
        <end position="170"/>
    </location>
</feature>
<comment type="caution">
    <text evidence="2">The sequence shown here is derived from an EMBL/GenBank/DDBJ whole genome shotgun (WGS) entry which is preliminary data.</text>
</comment>
<protein>
    <recommendedName>
        <fullName evidence="4">Peptidase A2 domain-containing protein</fullName>
    </recommendedName>
</protein>
<dbReference type="InterPro" id="IPR021109">
    <property type="entry name" value="Peptidase_aspartic_dom_sf"/>
</dbReference>
<keyword evidence="3" id="KW-1185">Reference proteome</keyword>
<dbReference type="AlphaFoldDB" id="A0A814LY69"/>
<feature type="region of interest" description="Disordered" evidence="1">
    <location>
        <begin position="142"/>
        <end position="176"/>
    </location>
</feature>
<dbReference type="EMBL" id="CAJNOC010006186">
    <property type="protein sequence ID" value="CAF1071996.1"/>
    <property type="molecule type" value="Genomic_DNA"/>
</dbReference>
<dbReference type="Gene3D" id="2.40.70.10">
    <property type="entry name" value="Acid Proteases"/>
    <property type="match status" value="1"/>
</dbReference>
<evidence type="ECO:0008006" key="4">
    <source>
        <dbReference type="Google" id="ProtNLM"/>
    </source>
</evidence>